<organism evidence="3 4">
    <name type="scientific">Butyricicoccus porcorum</name>
    <dbReference type="NCBI Taxonomy" id="1945634"/>
    <lineage>
        <taxon>Bacteria</taxon>
        <taxon>Bacillati</taxon>
        <taxon>Bacillota</taxon>
        <taxon>Clostridia</taxon>
        <taxon>Eubacteriales</taxon>
        <taxon>Butyricicoccaceae</taxon>
        <taxon>Butyricicoccus</taxon>
    </lineage>
</organism>
<evidence type="ECO:0008006" key="5">
    <source>
        <dbReference type="Google" id="ProtNLM"/>
    </source>
</evidence>
<evidence type="ECO:0000256" key="2">
    <source>
        <dbReference type="SAM" id="Phobius"/>
    </source>
</evidence>
<feature type="compositionally biased region" description="Polar residues" evidence="1">
    <location>
        <begin position="1"/>
        <end position="13"/>
    </location>
</feature>
<sequence length="610" mass="67892">MNNNDFFGQQSPFGENPFGQGPFGNQPPKKNWKEQLRQFRDKKKNHKKPQEKTKASRIVLTAVLFVLQLLVQFYVSLPAINIQSTGFWAFAGENLLILMVLTSALCRGSFASNLRRVCTAVIGVGVVAFFALALLSSPILQSHQYASLMQDSIEQKQIEEYTPTIDNVPLLDKDSASRLANRALGNLVDEVSQFELYDTYQVTVAGAPVRVQPLDYVGFVKWFMNRSTGIPAYITVDMKTQNTKIVRLEDGKGIKYSQQAYFNDNLLRHVRFNYPCDMLGDPHFELDESGNPYWVYPVLEHKIMLFSGTDVKGVITVDPVTGECTRYERGDIPDWIDNVYSPQIIMQQYDWYGSYQNGWINSVVGQKGVVRTTEGYNYIPKGNDLYIYTGVTSVVSDESNIGFIFTNLRTRETEFYEIAGAEEFSAMESAEGVVQHLNYDATFPILLMIEGQPTYTVALKDNAGLVKQYGMVNMAQYQIVATGSTIKDCQANYRKLLESNGAEVTQSATEEMTGVIDDVRTAVISGTTYYYIRLQGGDVYYILSAADNEQAVLLGTGDTVTLNVETADEGKQLQKAGLKGATASEAAQPDPEEESSAEPDETAGEAQPEA</sequence>
<name>A0A252F802_9FIRM</name>
<keyword evidence="2" id="KW-0472">Membrane</keyword>
<comment type="caution">
    <text evidence="3">The sequence shown here is derived from an EMBL/GenBank/DDBJ whole genome shotgun (WGS) entry which is preliminary data.</text>
</comment>
<dbReference type="AlphaFoldDB" id="A0A252F802"/>
<gene>
    <name evidence="3" type="ORF">CBW42_01130</name>
</gene>
<keyword evidence="2" id="KW-1133">Transmembrane helix</keyword>
<feature type="compositionally biased region" description="Acidic residues" evidence="1">
    <location>
        <begin position="590"/>
        <end position="603"/>
    </location>
</feature>
<proteinExistence type="predicted"/>
<feature type="region of interest" description="Disordered" evidence="1">
    <location>
        <begin position="572"/>
        <end position="610"/>
    </location>
</feature>
<feature type="region of interest" description="Disordered" evidence="1">
    <location>
        <begin position="1"/>
        <end position="51"/>
    </location>
</feature>
<evidence type="ECO:0000313" key="3">
    <source>
        <dbReference type="EMBL" id="OUM21852.1"/>
    </source>
</evidence>
<feature type="transmembrane region" description="Helical" evidence="2">
    <location>
        <begin position="87"/>
        <end position="105"/>
    </location>
</feature>
<evidence type="ECO:0000313" key="4">
    <source>
        <dbReference type="Proteomes" id="UP000194903"/>
    </source>
</evidence>
<dbReference type="EMBL" id="NHOC01000001">
    <property type="protein sequence ID" value="OUM21852.1"/>
    <property type="molecule type" value="Genomic_DNA"/>
</dbReference>
<keyword evidence="2" id="KW-0812">Transmembrane</keyword>
<feature type="transmembrane region" description="Helical" evidence="2">
    <location>
        <begin position="117"/>
        <end position="140"/>
    </location>
</feature>
<feature type="transmembrane region" description="Helical" evidence="2">
    <location>
        <begin position="55"/>
        <end position="75"/>
    </location>
</feature>
<protein>
    <recommendedName>
        <fullName evidence="5">CvpA family protein</fullName>
    </recommendedName>
</protein>
<dbReference type="Proteomes" id="UP000194903">
    <property type="component" value="Unassembled WGS sequence"/>
</dbReference>
<evidence type="ECO:0000256" key="1">
    <source>
        <dbReference type="SAM" id="MobiDB-lite"/>
    </source>
</evidence>
<feature type="compositionally biased region" description="Low complexity" evidence="1">
    <location>
        <begin position="16"/>
        <end position="29"/>
    </location>
</feature>
<keyword evidence="4" id="KW-1185">Reference proteome</keyword>
<accession>A0A252F802</accession>
<reference evidence="3 4" key="1">
    <citation type="submission" date="2017-05" db="EMBL/GenBank/DDBJ databases">
        <title>Butyricicoccus porcorum sp. nov. a butyrate-producing bacterium from the swine intestinal tract.</title>
        <authorList>
            <person name="Trachsel J."/>
            <person name="Humphrey S."/>
            <person name="Allen H.K."/>
        </authorList>
    </citation>
    <scope>NUCLEOTIDE SEQUENCE [LARGE SCALE GENOMIC DNA]</scope>
    <source>
        <strain evidence="3">BB10</strain>
    </source>
</reference>